<name>A0A4V4RG57_9MICO</name>
<dbReference type="EMBL" id="QYRT01000003">
    <property type="protein sequence ID" value="TIH40384.1"/>
    <property type="molecule type" value="Genomic_DNA"/>
</dbReference>
<evidence type="ECO:0000313" key="2">
    <source>
        <dbReference type="EMBL" id="TIH40384.1"/>
    </source>
</evidence>
<dbReference type="Proteomes" id="UP000306192">
    <property type="component" value="Unassembled WGS sequence"/>
</dbReference>
<comment type="caution">
    <text evidence="2">The sequence shown here is derived from an EMBL/GenBank/DDBJ whole genome shotgun (WGS) entry which is preliminary data.</text>
</comment>
<feature type="compositionally biased region" description="Low complexity" evidence="1">
    <location>
        <begin position="1"/>
        <end position="11"/>
    </location>
</feature>
<accession>A0A4V4RG57</accession>
<evidence type="ECO:0000256" key="1">
    <source>
        <dbReference type="SAM" id="MobiDB-lite"/>
    </source>
</evidence>
<dbReference type="RefSeq" id="WP_136640592.1">
    <property type="nucleotide sequence ID" value="NZ_QYRT01000003.1"/>
</dbReference>
<dbReference type="AlphaFoldDB" id="A0A4V4RG57"/>
<keyword evidence="3" id="KW-1185">Reference proteome</keyword>
<evidence type="ECO:0000313" key="3">
    <source>
        <dbReference type="Proteomes" id="UP000306192"/>
    </source>
</evidence>
<organism evidence="2 3">
    <name type="scientific">Subtercola vilae</name>
    <dbReference type="NCBI Taxonomy" id="2056433"/>
    <lineage>
        <taxon>Bacteria</taxon>
        <taxon>Bacillati</taxon>
        <taxon>Actinomycetota</taxon>
        <taxon>Actinomycetes</taxon>
        <taxon>Micrococcales</taxon>
        <taxon>Microbacteriaceae</taxon>
        <taxon>Subtercola</taxon>
    </lineage>
</organism>
<reference evidence="2 3" key="1">
    <citation type="journal article" date="2019" name="Microorganisms">
        <title>Systematic Affiliation and Genome Analysis of Subtercola vilae DB165(T) with Particular Emphasis on Cold Adaptation of an Isolate from a High-Altitude Cold Volcano Lake.</title>
        <authorList>
            <person name="Villalobos A.S."/>
            <person name="Wiese J."/>
            <person name="Imhoff J.F."/>
            <person name="Dorador C."/>
            <person name="Keller A."/>
            <person name="Hentschel U."/>
        </authorList>
    </citation>
    <scope>NUCLEOTIDE SEQUENCE [LARGE SCALE GENOMIC DNA]</scope>
    <source>
        <strain evidence="2 3">DB165</strain>
    </source>
</reference>
<protein>
    <submittedName>
        <fullName evidence="2">Uncharacterized protein</fullName>
    </submittedName>
</protein>
<feature type="region of interest" description="Disordered" evidence="1">
    <location>
        <begin position="1"/>
        <end position="23"/>
    </location>
</feature>
<sequence length="70" mass="7627">MKHVSDSSWSSLKHHSACHVDPLHNPRLSEPSAMESFIVSYRSTSTAAIRPVDLGEPVDGLTENDRPATA</sequence>
<gene>
    <name evidence="2" type="ORF">D4765_02185</name>
</gene>
<proteinExistence type="predicted"/>